<gene>
    <name evidence="1" type="ORF">BKX93_04845</name>
</gene>
<dbReference type="Proteomes" id="UP000178776">
    <property type="component" value="Chromosome"/>
</dbReference>
<dbReference type="KEGG" id="cvc:BKX93_04845"/>
<dbReference type="STRING" id="1108595.BKX93_04845"/>
<proteinExistence type="predicted"/>
<accession>A0A1D9LDS4</accession>
<dbReference type="AlphaFoldDB" id="A0A1D9LDS4"/>
<dbReference type="GeneID" id="68840535"/>
<organism evidence="1 2">
    <name type="scientific">Chromobacterium vaccinii</name>
    <dbReference type="NCBI Taxonomy" id="1108595"/>
    <lineage>
        <taxon>Bacteria</taxon>
        <taxon>Pseudomonadati</taxon>
        <taxon>Pseudomonadota</taxon>
        <taxon>Betaproteobacteria</taxon>
        <taxon>Neisseriales</taxon>
        <taxon>Chromobacteriaceae</taxon>
        <taxon>Chromobacterium</taxon>
    </lineage>
</organism>
<evidence type="ECO:0000313" key="2">
    <source>
        <dbReference type="Proteomes" id="UP000178776"/>
    </source>
</evidence>
<reference evidence="1 2" key="1">
    <citation type="submission" date="2016-10" db="EMBL/GenBank/DDBJ databases">
        <title>Chromobacterium muskegensis sp. nov., an insecticidal bacterium isolated from Sphagnum bogs.</title>
        <authorList>
            <person name="Sparks M.E."/>
            <person name="Blackburn M.B."/>
            <person name="Gundersen-Rindal D.E."/>
            <person name="Mitchell A."/>
            <person name="Farrar R."/>
            <person name="Kuhar D."/>
        </authorList>
    </citation>
    <scope>NUCLEOTIDE SEQUENCE [LARGE SCALE GENOMIC DNA]</scope>
    <source>
        <strain evidence="1 2">21-1</strain>
    </source>
</reference>
<protein>
    <submittedName>
        <fullName evidence="1">Uncharacterized protein</fullName>
    </submittedName>
</protein>
<name>A0A1D9LDS4_9NEIS</name>
<dbReference type="RefSeq" id="WP_070978964.1">
    <property type="nucleotide sequence ID" value="NZ_CP017707.1"/>
</dbReference>
<sequence>MEEVLEEVLSGVLMTRPIHVDKTYPNISIFREQVSVSGLFGVYLDFAVAIHMAKFDRITLHHYADLQPSVVSVYPDGVWEPRRNWVQAQEAAYYLIGKRPSDQDVFYDSSTFLRRALLEAGIEQVCLFRYRK</sequence>
<dbReference type="EMBL" id="CP017707">
    <property type="protein sequence ID" value="AOZ49390.1"/>
    <property type="molecule type" value="Genomic_DNA"/>
</dbReference>
<evidence type="ECO:0000313" key="1">
    <source>
        <dbReference type="EMBL" id="AOZ49390.1"/>
    </source>
</evidence>